<accession>A0AAN7SV58</accession>
<dbReference type="PROSITE" id="PS00629">
    <property type="entry name" value="IMP_1"/>
    <property type="match status" value="1"/>
</dbReference>
<comment type="similarity">
    <text evidence="3 8">Belongs to the inositol monophosphatase superfamily.</text>
</comment>
<dbReference type="PRINTS" id="PR00377">
    <property type="entry name" value="IMPHPHTASES"/>
</dbReference>
<dbReference type="InterPro" id="IPR020550">
    <property type="entry name" value="Inositol_monophosphatase_CS"/>
</dbReference>
<comment type="caution">
    <text evidence="9">The sequence shown here is derived from an EMBL/GenBank/DDBJ whole genome shotgun (WGS) entry which is preliminary data.</text>
</comment>
<feature type="binding site" evidence="7">
    <location>
        <position position="101"/>
    </location>
    <ligand>
        <name>Mg(2+)</name>
        <dbReference type="ChEBI" id="CHEBI:18420"/>
        <label>1</label>
        <note>catalytic</note>
    </ligand>
</feature>
<evidence type="ECO:0000313" key="10">
    <source>
        <dbReference type="Proteomes" id="UP001309876"/>
    </source>
</evidence>
<dbReference type="PROSITE" id="PS00630">
    <property type="entry name" value="IMP_2"/>
    <property type="match status" value="1"/>
</dbReference>
<evidence type="ECO:0000256" key="6">
    <source>
        <dbReference type="ARBA" id="ARBA00022842"/>
    </source>
</evidence>
<evidence type="ECO:0000256" key="5">
    <source>
        <dbReference type="ARBA" id="ARBA00022801"/>
    </source>
</evidence>
<keyword evidence="6 7" id="KW-0460">Magnesium</keyword>
<dbReference type="SUPFAM" id="SSF56655">
    <property type="entry name" value="Carbohydrate phosphatase"/>
    <property type="match status" value="1"/>
</dbReference>
<dbReference type="AlphaFoldDB" id="A0AAN7SV58"/>
<feature type="binding site" evidence="7">
    <location>
        <position position="256"/>
    </location>
    <ligand>
        <name>Mg(2+)</name>
        <dbReference type="ChEBI" id="CHEBI:18420"/>
        <label>1</label>
        <note>catalytic</note>
    </ligand>
</feature>
<feature type="binding site" evidence="7">
    <location>
        <position position="98"/>
    </location>
    <ligand>
        <name>Mg(2+)</name>
        <dbReference type="ChEBI" id="CHEBI:18420"/>
        <label>1</label>
        <note>catalytic</note>
    </ligand>
</feature>
<dbReference type="Proteomes" id="UP001309876">
    <property type="component" value="Unassembled WGS sequence"/>
</dbReference>
<dbReference type="GO" id="GO:0006020">
    <property type="term" value="P:inositol metabolic process"/>
    <property type="evidence" value="ECO:0007669"/>
    <property type="project" value="TreeGrafter"/>
</dbReference>
<evidence type="ECO:0000256" key="4">
    <source>
        <dbReference type="ARBA" id="ARBA00022723"/>
    </source>
</evidence>
<dbReference type="FunFam" id="3.40.190.80:FF:000012">
    <property type="entry name" value="Inositol-1-monophosphatase"/>
    <property type="match status" value="1"/>
</dbReference>
<feature type="binding site" evidence="7">
    <location>
        <position position="80"/>
    </location>
    <ligand>
        <name>Mg(2+)</name>
        <dbReference type="ChEBI" id="CHEBI:18420"/>
        <label>1</label>
        <note>catalytic</note>
    </ligand>
</feature>
<dbReference type="EC" id="3.1.3.25" evidence="8"/>
<comment type="cofactor">
    <cofactor evidence="2 7 8">
        <name>Mg(2+)</name>
        <dbReference type="ChEBI" id="CHEBI:18420"/>
    </cofactor>
</comment>
<reference evidence="9 10" key="1">
    <citation type="submission" date="2023-08" db="EMBL/GenBank/DDBJ databases">
        <title>Black Yeasts Isolated from many extreme environments.</title>
        <authorList>
            <person name="Coleine C."/>
            <person name="Stajich J.E."/>
            <person name="Selbmann L."/>
        </authorList>
    </citation>
    <scope>NUCLEOTIDE SEQUENCE [LARGE SCALE GENOMIC DNA]</scope>
    <source>
        <strain evidence="9 10">CCFEE 5910</strain>
    </source>
</reference>
<comment type="pathway">
    <text evidence="8">Polyol metabolism; myo-inositol biosynthesis; myo-inositol from D-glucose 6-phosphate: step 2/2.</text>
</comment>
<dbReference type="GO" id="GO:0046872">
    <property type="term" value="F:metal ion binding"/>
    <property type="evidence" value="ECO:0007669"/>
    <property type="project" value="UniProtKB-KW"/>
</dbReference>
<dbReference type="Pfam" id="PF00459">
    <property type="entry name" value="Inositol_P"/>
    <property type="match status" value="1"/>
</dbReference>
<evidence type="ECO:0000256" key="1">
    <source>
        <dbReference type="ARBA" id="ARBA00001033"/>
    </source>
</evidence>
<keyword evidence="10" id="KW-1185">Reference proteome</keyword>
<evidence type="ECO:0000313" key="9">
    <source>
        <dbReference type="EMBL" id="KAK5082363.1"/>
    </source>
</evidence>
<dbReference type="EMBL" id="JAVRRJ010000008">
    <property type="protein sequence ID" value="KAK5082363.1"/>
    <property type="molecule type" value="Genomic_DNA"/>
</dbReference>
<dbReference type="GO" id="GO:0007165">
    <property type="term" value="P:signal transduction"/>
    <property type="evidence" value="ECO:0007669"/>
    <property type="project" value="TreeGrafter"/>
</dbReference>
<keyword evidence="4 7" id="KW-0479">Metal-binding</keyword>
<feature type="binding site" evidence="7">
    <location>
        <position position="100"/>
    </location>
    <ligand>
        <name>Mg(2+)</name>
        <dbReference type="ChEBI" id="CHEBI:18420"/>
        <label>1</label>
        <note>catalytic</note>
    </ligand>
</feature>
<comment type="catalytic activity">
    <reaction evidence="1 8">
        <text>a myo-inositol phosphate + H2O = myo-inositol + phosphate</text>
        <dbReference type="Rhea" id="RHEA:24056"/>
        <dbReference type="ChEBI" id="CHEBI:15377"/>
        <dbReference type="ChEBI" id="CHEBI:17268"/>
        <dbReference type="ChEBI" id="CHEBI:43474"/>
        <dbReference type="ChEBI" id="CHEBI:84139"/>
        <dbReference type="EC" id="3.1.3.25"/>
    </reaction>
</comment>
<dbReference type="Gene3D" id="3.40.190.80">
    <property type="match status" value="1"/>
</dbReference>
<evidence type="ECO:0000256" key="7">
    <source>
        <dbReference type="PIRSR" id="PIRSR600760-2"/>
    </source>
</evidence>
<evidence type="ECO:0000256" key="8">
    <source>
        <dbReference type="RuleBase" id="RU364068"/>
    </source>
</evidence>
<dbReference type="Gene3D" id="3.30.540.10">
    <property type="entry name" value="Fructose-1,6-Bisphosphatase, subunit A, domain 1"/>
    <property type="match status" value="1"/>
</dbReference>
<dbReference type="CDD" id="cd01639">
    <property type="entry name" value="IMPase"/>
    <property type="match status" value="1"/>
</dbReference>
<dbReference type="InterPro" id="IPR000760">
    <property type="entry name" value="Inositol_monophosphatase-like"/>
</dbReference>
<sequence length="323" mass="35439">MTSCNISYDEILSSLFEVAKRAGTTIIHATNTSTSTSTTSTTASTKLNSADLVTETDKAVEKLISTTLLSKYPTFKFMGEETYTPGTALTDAPTFIVDPIDGTTNFVHGHPYVSVSLGFALKRVPVVGVVFNPFTGIMYFATQGSGAWKKVLEPCETEEGKRDWRIRQEKVQLPVREPAPFTGLDGTMVAVEWGSDRSGSNWQTKINTWNRLGRSKEEGGAMVHSARCLGSAALNLCAVAEGHVDIYWEGGCWAWDVCAAWVILTEAGGIMVDGNPPEDGVNGNWDIEITHRKYLAVRAAPNGQREIVKEFWTVIEGRMEYEH</sequence>
<dbReference type="GO" id="GO:0046854">
    <property type="term" value="P:phosphatidylinositol phosphate biosynthetic process"/>
    <property type="evidence" value="ECO:0007669"/>
    <property type="project" value="InterPro"/>
</dbReference>
<dbReference type="FunFam" id="3.30.540.10:FF:000004">
    <property type="entry name" value="Inositol-1-monophosphatase"/>
    <property type="match status" value="1"/>
</dbReference>
<protein>
    <recommendedName>
        <fullName evidence="8">Inositol-1-monophosphatase</fullName>
        <ecNumber evidence="8">3.1.3.25</ecNumber>
    </recommendedName>
</protein>
<keyword evidence="5 8" id="KW-0378">Hydrolase</keyword>
<dbReference type="InterPro" id="IPR020583">
    <property type="entry name" value="Inositol_monoP_metal-BS"/>
</dbReference>
<dbReference type="PANTHER" id="PTHR20854">
    <property type="entry name" value="INOSITOL MONOPHOSPHATASE"/>
    <property type="match status" value="1"/>
</dbReference>
<dbReference type="GO" id="GO:0008934">
    <property type="term" value="F:inositol monophosphate 1-phosphatase activity"/>
    <property type="evidence" value="ECO:0007669"/>
    <property type="project" value="InterPro"/>
</dbReference>
<proteinExistence type="inferred from homology"/>
<dbReference type="PANTHER" id="PTHR20854:SF4">
    <property type="entry name" value="INOSITOL-1-MONOPHOSPHATASE-RELATED"/>
    <property type="match status" value="1"/>
</dbReference>
<organism evidence="9 10">
    <name type="scientific">Lithohypha guttulata</name>
    <dbReference type="NCBI Taxonomy" id="1690604"/>
    <lineage>
        <taxon>Eukaryota</taxon>
        <taxon>Fungi</taxon>
        <taxon>Dikarya</taxon>
        <taxon>Ascomycota</taxon>
        <taxon>Pezizomycotina</taxon>
        <taxon>Eurotiomycetes</taxon>
        <taxon>Chaetothyriomycetidae</taxon>
        <taxon>Chaetothyriales</taxon>
        <taxon>Trichomeriaceae</taxon>
        <taxon>Lithohypha</taxon>
    </lineage>
</organism>
<dbReference type="InterPro" id="IPR033942">
    <property type="entry name" value="IMPase"/>
</dbReference>
<evidence type="ECO:0000256" key="2">
    <source>
        <dbReference type="ARBA" id="ARBA00001946"/>
    </source>
</evidence>
<evidence type="ECO:0000256" key="3">
    <source>
        <dbReference type="ARBA" id="ARBA00009759"/>
    </source>
</evidence>
<gene>
    <name evidence="9" type="ORF">LTR05_007509</name>
</gene>
<name>A0AAN7SV58_9EURO</name>